<evidence type="ECO:0000313" key="2">
    <source>
        <dbReference type="Proteomes" id="UP001165378"/>
    </source>
</evidence>
<dbReference type="EMBL" id="JAKFHA010000002">
    <property type="protein sequence ID" value="MCF2526629.1"/>
    <property type="molecule type" value="Genomic_DNA"/>
</dbReference>
<accession>A0AA41PXG6</accession>
<comment type="caution">
    <text evidence="1">The sequence shown here is derived from an EMBL/GenBank/DDBJ whole genome shotgun (WGS) entry which is preliminary data.</text>
</comment>
<dbReference type="AlphaFoldDB" id="A0AA41PXG6"/>
<gene>
    <name evidence="1" type="ORF">LZ495_05250</name>
</gene>
<evidence type="ECO:0000313" key="1">
    <source>
        <dbReference type="EMBL" id="MCF2526629.1"/>
    </source>
</evidence>
<protein>
    <submittedName>
        <fullName evidence="1">Uncharacterized protein</fullName>
    </submittedName>
</protein>
<dbReference type="RefSeq" id="WP_235050734.1">
    <property type="nucleotide sequence ID" value="NZ_JAKFHA010000002.1"/>
</dbReference>
<sequence length="83" mass="9639">MRIRRWFIYRDAGALHIERGADPNCPDCDGRGMWWTNGATEHDDPDDVLCACVFGPHVRVRYRPRAWAKQAPTNDPWSNEPPF</sequence>
<dbReference type="Proteomes" id="UP001165378">
    <property type="component" value="Unassembled WGS sequence"/>
</dbReference>
<proteinExistence type="predicted"/>
<reference evidence="1" key="1">
    <citation type="submission" date="2022-01" db="EMBL/GenBank/DDBJ databases">
        <title>Genome-Based Taxonomic Classification of the Phylum Actinobacteria.</title>
        <authorList>
            <person name="Gao Y."/>
        </authorList>
    </citation>
    <scope>NUCLEOTIDE SEQUENCE</scope>
    <source>
        <strain evidence="1">KLBMP 8922</strain>
    </source>
</reference>
<organism evidence="1 2">
    <name type="scientific">Yinghuangia soli</name>
    <dbReference type="NCBI Taxonomy" id="2908204"/>
    <lineage>
        <taxon>Bacteria</taxon>
        <taxon>Bacillati</taxon>
        <taxon>Actinomycetota</taxon>
        <taxon>Actinomycetes</taxon>
        <taxon>Kitasatosporales</taxon>
        <taxon>Streptomycetaceae</taxon>
        <taxon>Yinghuangia</taxon>
    </lineage>
</organism>
<keyword evidence="2" id="KW-1185">Reference proteome</keyword>
<name>A0AA41PXG6_9ACTN</name>